<dbReference type="InterPro" id="IPR016024">
    <property type="entry name" value="ARM-type_fold"/>
</dbReference>
<evidence type="ECO:0000313" key="1">
    <source>
        <dbReference type="EMBL" id="KZM36220.1"/>
    </source>
</evidence>
<evidence type="ECO:0000313" key="2">
    <source>
        <dbReference type="Proteomes" id="UP000076447"/>
    </source>
</evidence>
<name>A0A163SBI3_9CELL</name>
<dbReference type="EMBL" id="LRIE01000057">
    <property type="protein sequence ID" value="KZM36220.1"/>
    <property type="molecule type" value="Genomic_DNA"/>
</dbReference>
<comment type="caution">
    <text evidence="1">The sequence shown here is derived from an EMBL/GenBank/DDBJ whole genome shotgun (WGS) entry which is preliminary data.</text>
</comment>
<dbReference type="Gene3D" id="1.25.10.10">
    <property type="entry name" value="Leucine-rich Repeat Variant"/>
    <property type="match status" value="1"/>
</dbReference>
<dbReference type="SUPFAM" id="SSF48371">
    <property type="entry name" value="ARM repeat"/>
    <property type="match status" value="1"/>
</dbReference>
<sequence>MPRMATFVHLTPAANSGTIRRAGVGARSPRQVDGDPRRGVYLFPVMTDHVDTYQWSREMRRTHGRGRVVAVQVRVPDAERVLVGRFDGQSERTTAADAVGVISGLTDRRGWEVFLPRAIAPAEIQHVREVRPVGWRYFPGSHGTAPCTCNGCRDRGGFGSRRLLERRPDSVDGPRPGMPALLERLDVVDLMDREAVIALLDDFGDRRRGPVDRLAHLVEHPDPEVRAALAWTIGGWSTPGAHRLLERLAGDLDAEVREAAEAWAEESR</sequence>
<dbReference type="AlphaFoldDB" id="A0A163SBI3"/>
<dbReference type="InterPro" id="IPR011989">
    <property type="entry name" value="ARM-like"/>
</dbReference>
<organism evidence="1 2">
    <name type="scientific">Oerskovia enterophila</name>
    <dbReference type="NCBI Taxonomy" id="43678"/>
    <lineage>
        <taxon>Bacteria</taxon>
        <taxon>Bacillati</taxon>
        <taxon>Actinomycetota</taxon>
        <taxon>Actinomycetes</taxon>
        <taxon>Micrococcales</taxon>
        <taxon>Cellulomonadaceae</taxon>
        <taxon>Oerskovia</taxon>
    </lineage>
</organism>
<gene>
    <name evidence="1" type="ORF">OJAG_11000</name>
</gene>
<protein>
    <recommendedName>
        <fullName evidence="3">HEAT repeat protein</fullName>
    </recommendedName>
</protein>
<dbReference type="Proteomes" id="UP000076447">
    <property type="component" value="Unassembled WGS sequence"/>
</dbReference>
<dbReference type="Pfam" id="PF13646">
    <property type="entry name" value="HEAT_2"/>
    <property type="match status" value="1"/>
</dbReference>
<reference evidence="1 2" key="1">
    <citation type="submission" date="2016-01" db="EMBL/GenBank/DDBJ databases">
        <title>Genome sequence of Oerskovia enterophila VJag, an agar and cellulose degrading bacterium.</title>
        <authorList>
            <person name="Poehlein A."/>
            <person name="Jag V."/>
            <person name="Bengelsdorf F."/>
            <person name="Duerre P."/>
            <person name="Daniel R."/>
        </authorList>
    </citation>
    <scope>NUCLEOTIDE SEQUENCE [LARGE SCALE GENOMIC DNA]</scope>
    <source>
        <strain evidence="1 2">VJag</strain>
    </source>
</reference>
<evidence type="ECO:0008006" key="3">
    <source>
        <dbReference type="Google" id="ProtNLM"/>
    </source>
</evidence>
<dbReference type="PATRIC" id="fig|43678.3.peg.1150"/>
<proteinExistence type="predicted"/>
<dbReference type="STRING" id="43678.OJAG_11000"/>
<accession>A0A163SBI3</accession>